<dbReference type="PANTHER" id="PTHR11807:SF27">
    <property type="entry name" value="TRNA-5-METHYLURIDINE(54) 2-SULFURTRANSFERASE"/>
    <property type="match status" value="1"/>
</dbReference>
<dbReference type="PIRSF" id="PIRSF004976">
    <property type="entry name" value="ATPase_YdaO"/>
    <property type="match status" value="1"/>
</dbReference>
<dbReference type="GO" id="GO:0002144">
    <property type="term" value="C:cytosolic tRNA wobble base thiouridylase complex"/>
    <property type="evidence" value="ECO:0007669"/>
    <property type="project" value="TreeGrafter"/>
</dbReference>
<dbReference type="GO" id="GO:0002143">
    <property type="term" value="P:tRNA wobble position uridine thiolation"/>
    <property type="evidence" value="ECO:0007669"/>
    <property type="project" value="TreeGrafter"/>
</dbReference>
<feature type="domain" description="tRNA(Ile)-lysidine/2-thiocytidine synthase N-terminal" evidence="3">
    <location>
        <begin position="53"/>
        <end position="231"/>
    </location>
</feature>
<evidence type="ECO:0000313" key="5">
    <source>
        <dbReference type="EMBL" id="HHQ80750.1"/>
    </source>
</evidence>
<dbReference type="PANTHER" id="PTHR11807">
    <property type="entry name" value="ATPASES OF THE PP SUPERFAMILY-RELATED"/>
    <property type="match status" value="1"/>
</dbReference>
<dbReference type="AlphaFoldDB" id="A0A7J3ZMT4"/>
<dbReference type="EMBL" id="DRZC01000069">
    <property type="protein sequence ID" value="HHQ80750.1"/>
    <property type="molecule type" value="Genomic_DNA"/>
</dbReference>
<organism evidence="5">
    <name type="scientific">Fervidicoccus fontis</name>
    <dbReference type="NCBI Taxonomy" id="683846"/>
    <lineage>
        <taxon>Archaea</taxon>
        <taxon>Thermoproteota</taxon>
        <taxon>Thermoprotei</taxon>
        <taxon>Fervidicoccales</taxon>
        <taxon>Fervidicoccaceae</taxon>
        <taxon>Fervidicoccus</taxon>
    </lineage>
</organism>
<keyword evidence="5" id="KW-0378">Hydrolase</keyword>
<proteinExistence type="predicted"/>
<dbReference type="GO" id="GO:0000049">
    <property type="term" value="F:tRNA binding"/>
    <property type="evidence" value="ECO:0007669"/>
    <property type="project" value="TreeGrafter"/>
</dbReference>
<comment type="caution">
    <text evidence="5">The sequence shown here is derived from an EMBL/GenBank/DDBJ whole genome shotgun (WGS) entry which is preliminary data.</text>
</comment>
<feature type="binding site" evidence="2">
    <location>
        <position position="283"/>
    </location>
    <ligand>
        <name>Zn(2+)</name>
        <dbReference type="ChEBI" id="CHEBI:29105"/>
        <label>2</label>
    </ligand>
</feature>
<feature type="binding site" evidence="2">
    <location>
        <position position="25"/>
    </location>
    <ligand>
        <name>Zn(2+)</name>
        <dbReference type="ChEBI" id="CHEBI:29105"/>
        <label>1</label>
    </ligand>
</feature>
<evidence type="ECO:0000256" key="2">
    <source>
        <dbReference type="PIRSR" id="PIRSR004976-50"/>
    </source>
</evidence>
<dbReference type="GO" id="GO:0016740">
    <property type="term" value="F:transferase activity"/>
    <property type="evidence" value="ECO:0007669"/>
    <property type="project" value="UniProtKB-KW"/>
</dbReference>
<evidence type="ECO:0000259" key="3">
    <source>
        <dbReference type="Pfam" id="PF01171"/>
    </source>
</evidence>
<accession>A0A7J3ZMT4</accession>
<feature type="domain" description="2-thiouridine synthetase TtuA-like N-terminal LIM" evidence="4">
    <location>
        <begin position="5"/>
        <end position="30"/>
    </location>
</feature>
<gene>
    <name evidence="5" type="ORF">ENM78_04810</name>
</gene>
<dbReference type="GO" id="GO:0016787">
    <property type="term" value="F:hydrolase activity"/>
    <property type="evidence" value="ECO:0007669"/>
    <property type="project" value="UniProtKB-KW"/>
</dbReference>
<protein>
    <submittedName>
        <fullName evidence="5">Adenine nucleotide alpha hydrolase family protein</fullName>
    </submittedName>
</protein>
<keyword evidence="2" id="KW-0862">Zinc</keyword>
<evidence type="ECO:0000259" key="4">
    <source>
        <dbReference type="Pfam" id="PF22082"/>
    </source>
</evidence>
<feature type="binding site" evidence="2">
    <location>
        <position position="28"/>
    </location>
    <ligand>
        <name>Zn(2+)</name>
        <dbReference type="ChEBI" id="CHEBI:29105"/>
        <label>1</label>
    </ligand>
</feature>
<dbReference type="Pfam" id="PF01171">
    <property type="entry name" value="ATP_bind_3"/>
    <property type="match status" value="1"/>
</dbReference>
<sequence>MYSVRCKYCGKRAVVSLRYAMLNLCGEHYLNYIISKVEKTIKRYRLVERSKRLLVAVSGGKDSSVLTHVLWSLKSKLDLEIVLFHLHLGLGEYSNKQERAVRELASLLAARPLIVVYAREILPGDGIPELALKVGRSTCSVCGAVKRYLMNVAAMAVRADAIATGHNTDDILAYFLKNLVFGGEEYSLKLTPRTEGLDGLAIARARPLYEVYERETLLYAILSKIPFVHEECPFRPERSIEEVNKDYLNRLEERAPGSKLRLARRFVSMVTGSESTIGEVLACRYCGMPSRSGVCTFCRLTSRVYGEPLGPKAVDIIKAKILESKT</sequence>
<dbReference type="InterPro" id="IPR035107">
    <property type="entry name" value="tRNA_thiolation_TtcA_Ctu1"/>
</dbReference>
<name>A0A7J3ZMT4_9CREN</name>
<dbReference type="InterPro" id="IPR054306">
    <property type="entry name" value="TtuA-like_LIM_N"/>
</dbReference>
<feature type="binding site" evidence="2">
    <location>
        <position position="9"/>
    </location>
    <ligand>
        <name>Zn(2+)</name>
        <dbReference type="ChEBI" id="CHEBI:29105"/>
        <label>1</label>
    </ligand>
</feature>
<dbReference type="InterPro" id="IPR014729">
    <property type="entry name" value="Rossmann-like_a/b/a_fold"/>
</dbReference>
<dbReference type="GO" id="GO:0046872">
    <property type="term" value="F:metal ion binding"/>
    <property type="evidence" value="ECO:0007669"/>
    <property type="project" value="UniProtKB-KW"/>
</dbReference>
<feature type="binding site" evidence="2">
    <location>
        <position position="6"/>
    </location>
    <ligand>
        <name>Zn(2+)</name>
        <dbReference type="ChEBI" id="CHEBI:29105"/>
        <label>1</label>
    </ligand>
</feature>
<feature type="binding site" evidence="2">
    <location>
        <position position="295"/>
    </location>
    <ligand>
        <name>Zn(2+)</name>
        <dbReference type="ChEBI" id="CHEBI:29105"/>
        <label>2</label>
    </ligand>
</feature>
<dbReference type="Gene3D" id="3.40.50.620">
    <property type="entry name" value="HUPs"/>
    <property type="match status" value="1"/>
</dbReference>
<dbReference type="InterPro" id="IPR011063">
    <property type="entry name" value="TilS/TtcA_N"/>
</dbReference>
<keyword evidence="2" id="KW-0479">Metal-binding</keyword>
<evidence type="ECO:0000256" key="1">
    <source>
        <dbReference type="ARBA" id="ARBA00022679"/>
    </source>
</evidence>
<dbReference type="Pfam" id="PF22082">
    <property type="entry name" value="TtuA_LIM_N"/>
    <property type="match status" value="1"/>
</dbReference>
<feature type="binding site" evidence="2">
    <location>
        <position position="298"/>
    </location>
    <ligand>
        <name>Zn(2+)</name>
        <dbReference type="ChEBI" id="CHEBI:29105"/>
        <label>2</label>
    </ligand>
</feature>
<reference evidence="5" key="1">
    <citation type="journal article" date="2020" name="mSystems">
        <title>Genome- and Community-Level Interaction Insights into Carbon Utilization and Element Cycling Functions of Hydrothermarchaeota in Hydrothermal Sediment.</title>
        <authorList>
            <person name="Zhou Z."/>
            <person name="Liu Y."/>
            <person name="Xu W."/>
            <person name="Pan J."/>
            <person name="Luo Z.H."/>
            <person name="Li M."/>
        </authorList>
    </citation>
    <scope>NUCLEOTIDE SEQUENCE [LARGE SCALE GENOMIC DNA]</scope>
    <source>
        <strain evidence="5">SpSt-1116</strain>
    </source>
</reference>
<dbReference type="SUPFAM" id="SSF52402">
    <property type="entry name" value="Adenine nucleotide alpha hydrolases-like"/>
    <property type="match status" value="1"/>
</dbReference>
<feature type="binding site" evidence="2">
    <location>
        <position position="286"/>
    </location>
    <ligand>
        <name>Zn(2+)</name>
        <dbReference type="ChEBI" id="CHEBI:29105"/>
        <label>2</label>
    </ligand>
</feature>
<keyword evidence="1" id="KW-0808">Transferase</keyword>